<evidence type="ECO:0000256" key="3">
    <source>
        <dbReference type="PROSITE-ProRule" id="PRU00169"/>
    </source>
</evidence>
<dbReference type="Gene3D" id="3.40.50.2300">
    <property type="match status" value="1"/>
</dbReference>
<feature type="domain" description="Guanylate cyclase" evidence="5">
    <location>
        <begin position="335"/>
        <end position="469"/>
    </location>
</feature>
<dbReference type="InterPro" id="IPR001789">
    <property type="entry name" value="Sig_transdc_resp-reg_receiver"/>
</dbReference>
<comment type="caution">
    <text evidence="6">The sequence shown here is derived from an EMBL/GenBank/DDBJ whole genome shotgun (WGS) entry which is preliminary data.</text>
</comment>
<dbReference type="InterPro" id="IPR050697">
    <property type="entry name" value="Adenylyl/Guanylyl_Cyclase_3/4"/>
</dbReference>
<dbReference type="EMBL" id="JAFITO010000011">
    <property type="protein sequence ID" value="MBN4068348.1"/>
    <property type="molecule type" value="Genomic_DNA"/>
</dbReference>
<dbReference type="SMART" id="SM00448">
    <property type="entry name" value="REC"/>
    <property type="match status" value="1"/>
</dbReference>
<keyword evidence="3" id="KW-0597">Phosphoprotein</keyword>
<dbReference type="PANTHER" id="PTHR43081">
    <property type="entry name" value="ADENYLATE CYCLASE, TERMINAL-DIFFERENTIATION SPECIFIC-RELATED"/>
    <property type="match status" value="1"/>
</dbReference>
<protein>
    <submittedName>
        <fullName evidence="6">GAF domain-containing protein</fullName>
    </submittedName>
</protein>
<keyword evidence="2" id="KW-0418">Kinase</keyword>
<dbReference type="Pfam" id="PF00211">
    <property type="entry name" value="Guanylate_cyc"/>
    <property type="match status" value="1"/>
</dbReference>
<organism evidence="6 7">
    <name type="scientific">Desulfotalea psychrophila</name>
    <dbReference type="NCBI Taxonomy" id="84980"/>
    <lineage>
        <taxon>Bacteria</taxon>
        <taxon>Pseudomonadati</taxon>
        <taxon>Thermodesulfobacteriota</taxon>
        <taxon>Desulfobulbia</taxon>
        <taxon>Desulfobulbales</taxon>
        <taxon>Desulfocapsaceae</taxon>
        <taxon>Desulfotalea</taxon>
    </lineage>
</organism>
<evidence type="ECO:0000256" key="1">
    <source>
        <dbReference type="ARBA" id="ARBA00022679"/>
    </source>
</evidence>
<dbReference type="SMART" id="SM00044">
    <property type="entry name" value="CYCc"/>
    <property type="match status" value="1"/>
</dbReference>
<dbReference type="Proteomes" id="UP000717534">
    <property type="component" value="Unassembled WGS sequence"/>
</dbReference>
<name>A0ABS3AUB5_9BACT</name>
<dbReference type="SUPFAM" id="SSF52172">
    <property type="entry name" value="CheY-like"/>
    <property type="match status" value="1"/>
</dbReference>
<dbReference type="Pfam" id="PF00072">
    <property type="entry name" value="Response_reg"/>
    <property type="match status" value="1"/>
</dbReference>
<proteinExistence type="predicted"/>
<evidence type="ECO:0000313" key="7">
    <source>
        <dbReference type="Proteomes" id="UP000717534"/>
    </source>
</evidence>
<dbReference type="InterPro" id="IPR029787">
    <property type="entry name" value="Nucleotide_cyclase"/>
</dbReference>
<keyword evidence="1" id="KW-0808">Transferase</keyword>
<sequence length="521" mass="57667">MSSKKILVIDGKESISDTCRMALDNIGYEVFCAYGGEQAIEMAMLVKFNLVIVDAMLPGNNVNDTFDVIRQADPELIGLLVVCHADMDMVVKAMNHGFSRVLEAPLNTTELVKAVQEAFALSALREENSRLQTMLPLYKLGEKFIAATSLKEVYELLLDAISLQINVPAISVMMFVEEDECMRVVASRGMDEAVARKVAVKSGEQIAGWVYEHGEAVILNRESQENSPLSKYLQRSEITASISFPLVGSEKKILGVINISQTAEEVVYSQSDLEMLSVICGQAIMALENVTYMEGREENARTRALFEQYVAPEVAEILLSSGKSFMELGGVKNLSLLFADIRNFTMAVQHLSHHDIHLFLTEFFDLFSDVAFSWKGTLDKFMGDAALVAFGSPMELEKPSEAAIYTAVELALGFEELRNKWLKKSDVFKNLGLGIGVSRGEVFHGNVGSSRRLDYTVVGTEVNIAQRIASLTESGKILITEAVYNDVKEVFPIQDEASRKIRGLEHEVKLYSIQADLVTLP</sequence>
<dbReference type="PROSITE" id="PS50125">
    <property type="entry name" value="GUANYLATE_CYCLASE_2"/>
    <property type="match status" value="1"/>
</dbReference>
<reference evidence="6 7" key="1">
    <citation type="submission" date="2021-02" db="EMBL/GenBank/DDBJ databases">
        <title>Activity-based single-cell genomes from oceanic crustal fluid captures similar information to metagenomic and metatranscriptomic surveys with orders of magnitude less sampling.</title>
        <authorList>
            <person name="D'Angelo T.S."/>
            <person name="Orcutt B.N."/>
        </authorList>
    </citation>
    <scope>NUCLEOTIDE SEQUENCE [LARGE SCALE GENOMIC DNA]</scope>
    <source>
        <strain evidence="6">AH-315-G02</strain>
    </source>
</reference>
<keyword evidence="7" id="KW-1185">Reference proteome</keyword>
<dbReference type="SUPFAM" id="SSF55781">
    <property type="entry name" value="GAF domain-like"/>
    <property type="match status" value="1"/>
</dbReference>
<evidence type="ECO:0000256" key="2">
    <source>
        <dbReference type="ARBA" id="ARBA00022777"/>
    </source>
</evidence>
<dbReference type="InterPro" id="IPR029016">
    <property type="entry name" value="GAF-like_dom_sf"/>
</dbReference>
<evidence type="ECO:0000259" key="5">
    <source>
        <dbReference type="PROSITE" id="PS50125"/>
    </source>
</evidence>
<dbReference type="PROSITE" id="PS50110">
    <property type="entry name" value="RESPONSE_REGULATORY"/>
    <property type="match status" value="1"/>
</dbReference>
<feature type="modified residue" description="4-aspartylphosphate" evidence="3">
    <location>
        <position position="54"/>
    </location>
</feature>
<dbReference type="SMART" id="SM00065">
    <property type="entry name" value="GAF"/>
    <property type="match status" value="1"/>
</dbReference>
<dbReference type="CDD" id="cd07302">
    <property type="entry name" value="CHD"/>
    <property type="match status" value="1"/>
</dbReference>
<dbReference type="InterPro" id="IPR011006">
    <property type="entry name" value="CheY-like_superfamily"/>
</dbReference>
<dbReference type="Gene3D" id="3.30.70.1230">
    <property type="entry name" value="Nucleotide cyclase"/>
    <property type="match status" value="1"/>
</dbReference>
<evidence type="ECO:0000259" key="4">
    <source>
        <dbReference type="PROSITE" id="PS50110"/>
    </source>
</evidence>
<dbReference type="InterPro" id="IPR001054">
    <property type="entry name" value="A/G_cyclase"/>
</dbReference>
<dbReference type="Pfam" id="PF13185">
    <property type="entry name" value="GAF_2"/>
    <property type="match status" value="1"/>
</dbReference>
<accession>A0ABS3AUB5</accession>
<dbReference type="Gene3D" id="3.30.450.40">
    <property type="match status" value="1"/>
</dbReference>
<dbReference type="PANTHER" id="PTHR43081:SF1">
    <property type="entry name" value="ADENYLATE CYCLASE, TERMINAL-DIFFERENTIATION SPECIFIC"/>
    <property type="match status" value="1"/>
</dbReference>
<evidence type="ECO:0000313" key="6">
    <source>
        <dbReference type="EMBL" id="MBN4068348.1"/>
    </source>
</evidence>
<dbReference type="SUPFAM" id="SSF55073">
    <property type="entry name" value="Nucleotide cyclase"/>
    <property type="match status" value="1"/>
</dbReference>
<feature type="domain" description="Response regulatory" evidence="4">
    <location>
        <begin position="5"/>
        <end position="119"/>
    </location>
</feature>
<gene>
    <name evidence="6" type="ORF">JYU06_02340</name>
</gene>
<dbReference type="InterPro" id="IPR003018">
    <property type="entry name" value="GAF"/>
</dbReference>